<evidence type="ECO:0000259" key="7">
    <source>
        <dbReference type="Pfam" id="PF01494"/>
    </source>
</evidence>
<comment type="similarity">
    <text evidence="1">Belongs to the paxM FAD-dependent monooxygenase family.</text>
</comment>
<organism evidence="8 9">
    <name type="scientific">Bionectria ochroleuca</name>
    <name type="common">Gliocladium roseum</name>
    <dbReference type="NCBI Taxonomy" id="29856"/>
    <lineage>
        <taxon>Eukaryota</taxon>
        <taxon>Fungi</taxon>
        <taxon>Dikarya</taxon>
        <taxon>Ascomycota</taxon>
        <taxon>Pezizomycotina</taxon>
        <taxon>Sordariomycetes</taxon>
        <taxon>Hypocreomycetidae</taxon>
        <taxon>Hypocreales</taxon>
        <taxon>Bionectriaceae</taxon>
        <taxon>Clonostachys</taxon>
    </lineage>
</organism>
<accession>A0ABY6V436</accession>
<feature type="transmembrane region" description="Helical" evidence="6">
    <location>
        <begin position="21"/>
        <end position="38"/>
    </location>
</feature>
<protein>
    <recommendedName>
        <fullName evidence="7">FAD-binding domain-containing protein</fullName>
    </recommendedName>
</protein>
<evidence type="ECO:0000256" key="4">
    <source>
        <dbReference type="ARBA" id="ARBA00023002"/>
    </source>
</evidence>
<keyword evidence="5" id="KW-0503">Monooxygenase</keyword>
<keyword evidence="2" id="KW-0285">Flavoprotein</keyword>
<dbReference type="InterPro" id="IPR050493">
    <property type="entry name" value="FAD-dep_Monooxygenase_BioMet"/>
</dbReference>
<feature type="domain" description="FAD-binding" evidence="7">
    <location>
        <begin position="115"/>
        <end position="336"/>
    </location>
</feature>
<evidence type="ECO:0000313" key="8">
    <source>
        <dbReference type="EMBL" id="VUC37218.1"/>
    </source>
</evidence>
<dbReference type="PRINTS" id="PR00420">
    <property type="entry name" value="RNGMNOXGNASE"/>
</dbReference>
<keyword evidence="9" id="KW-1185">Reference proteome</keyword>
<keyword evidence="6" id="KW-0812">Transmembrane</keyword>
<dbReference type="PANTHER" id="PTHR13789">
    <property type="entry name" value="MONOOXYGENASE"/>
    <property type="match status" value="1"/>
</dbReference>
<keyword evidence="3" id="KW-0274">FAD</keyword>
<evidence type="ECO:0000256" key="1">
    <source>
        <dbReference type="ARBA" id="ARBA00007992"/>
    </source>
</evidence>
<evidence type="ECO:0000256" key="6">
    <source>
        <dbReference type="SAM" id="Phobius"/>
    </source>
</evidence>
<dbReference type="SUPFAM" id="SSF54373">
    <property type="entry name" value="FAD-linked reductases, C-terminal domain"/>
    <property type="match status" value="1"/>
</dbReference>
<dbReference type="InterPro" id="IPR036188">
    <property type="entry name" value="FAD/NAD-bd_sf"/>
</dbReference>
<dbReference type="Pfam" id="PF13450">
    <property type="entry name" value="NAD_binding_8"/>
    <property type="match status" value="1"/>
</dbReference>
<dbReference type="InterPro" id="IPR002938">
    <property type="entry name" value="FAD-bd"/>
</dbReference>
<keyword evidence="4" id="KW-0560">Oxidoreductase</keyword>
<name>A0ABY6V436_BIOOC</name>
<keyword evidence="6" id="KW-0472">Membrane</keyword>
<evidence type="ECO:0000313" key="9">
    <source>
        <dbReference type="Proteomes" id="UP000766486"/>
    </source>
</evidence>
<keyword evidence="6" id="KW-1133">Transmembrane helix</keyword>
<comment type="caution">
    <text evidence="8">The sequence shown here is derived from an EMBL/GenBank/DDBJ whole genome shotgun (WGS) entry which is preliminary data.</text>
</comment>
<gene>
    <name evidence="8" type="ORF">CLO192961_LOCUS466288</name>
</gene>
<dbReference type="EMBL" id="CABFNS010000937">
    <property type="protein sequence ID" value="VUC37218.1"/>
    <property type="molecule type" value="Genomic_DNA"/>
</dbReference>
<dbReference type="PANTHER" id="PTHR13789:SF236">
    <property type="entry name" value="MONOOXYGENASE, PUTATIVE (AFU_ORTHOLOGUE AFUA_6G12060)-RELATED"/>
    <property type="match status" value="1"/>
</dbReference>
<dbReference type="Gene3D" id="3.50.50.60">
    <property type="entry name" value="FAD/NAD(P)-binding domain"/>
    <property type="match status" value="1"/>
</dbReference>
<dbReference type="Pfam" id="PF01494">
    <property type="entry name" value="FAD_binding_3"/>
    <property type="match status" value="1"/>
</dbReference>
<sequence length="458" mass="50511">MKITKNRFEGTPIFSRYPSSGIYILVVGGGLGGLSFAIEAYRKGHGVSVIDRRPHFNDYGDFVAIQSSALRTPEAWPNFLDLCRQVGVSQKGEMYTHDGQFVGCPIFGLSTIRSSFHNLLYQYATHLGIDIRLDARVVEYFETSHRGGVVLDTGARITADLVVAADGVGSRSGVVVNGERHQLTSSGYAMLRSTYPVEIAMQNPLLAEFLGDSSAVRGYVGPGAHIITGRTENGVSWMLTHKDEDPDGQDRAPAVDPKKALPYVEGWIPWLSELIKTTPEMGAVDYKLLWRNPQPKWASDHGRVVQIGDAAHTFLPTSASGATMAMEDAFSLATCLQLGGKSNLALAVKVHNKLRYPRVTCAQKMGFKNRQQYHETTFKPADKGTEPEFPMVGSWVTRHDPEQYAYDMYGRCANHLLTGSSFENTNYPSGHSFKTWTVEDLHAVAKRGENIVDDGDWS</sequence>
<proteinExistence type="inferred from homology"/>
<reference evidence="8 9" key="1">
    <citation type="submission" date="2019-06" db="EMBL/GenBank/DDBJ databases">
        <authorList>
            <person name="Broberg M."/>
        </authorList>
    </citation>
    <scope>NUCLEOTIDE SEQUENCE [LARGE SCALE GENOMIC DNA]</scope>
</reference>
<evidence type="ECO:0000256" key="2">
    <source>
        <dbReference type="ARBA" id="ARBA00022630"/>
    </source>
</evidence>
<dbReference type="SUPFAM" id="SSF51905">
    <property type="entry name" value="FAD/NAD(P)-binding domain"/>
    <property type="match status" value="1"/>
</dbReference>
<evidence type="ECO:0000256" key="3">
    <source>
        <dbReference type="ARBA" id="ARBA00022827"/>
    </source>
</evidence>
<evidence type="ECO:0000256" key="5">
    <source>
        <dbReference type="ARBA" id="ARBA00023033"/>
    </source>
</evidence>
<dbReference type="Proteomes" id="UP000766486">
    <property type="component" value="Unassembled WGS sequence"/>
</dbReference>